<proteinExistence type="predicted"/>
<gene>
    <name evidence="1" type="ORF">CBR_g40967</name>
</gene>
<evidence type="ECO:0000313" key="2">
    <source>
        <dbReference type="Proteomes" id="UP000265515"/>
    </source>
</evidence>
<dbReference type="Proteomes" id="UP000265515">
    <property type="component" value="Unassembled WGS sequence"/>
</dbReference>
<dbReference type="Gramene" id="GBG86066">
    <property type="protein sequence ID" value="GBG86066"/>
    <property type="gene ID" value="CBR_g40967"/>
</dbReference>
<dbReference type="EMBL" id="BFEA01000546">
    <property type="protein sequence ID" value="GBG86066.1"/>
    <property type="molecule type" value="Genomic_DNA"/>
</dbReference>
<accession>A0A388LUR6</accession>
<dbReference type="AlphaFoldDB" id="A0A388LUR6"/>
<reference evidence="1 2" key="1">
    <citation type="journal article" date="2018" name="Cell">
        <title>The Chara Genome: Secondary Complexity and Implications for Plant Terrestrialization.</title>
        <authorList>
            <person name="Nishiyama T."/>
            <person name="Sakayama H."/>
            <person name="Vries J.D."/>
            <person name="Buschmann H."/>
            <person name="Saint-Marcoux D."/>
            <person name="Ullrich K.K."/>
            <person name="Haas F.B."/>
            <person name="Vanderstraeten L."/>
            <person name="Becker D."/>
            <person name="Lang D."/>
            <person name="Vosolsobe S."/>
            <person name="Rombauts S."/>
            <person name="Wilhelmsson P.K.I."/>
            <person name="Janitza P."/>
            <person name="Kern R."/>
            <person name="Heyl A."/>
            <person name="Rumpler F."/>
            <person name="Villalobos L.I.A.C."/>
            <person name="Clay J.M."/>
            <person name="Skokan R."/>
            <person name="Toyoda A."/>
            <person name="Suzuki Y."/>
            <person name="Kagoshima H."/>
            <person name="Schijlen E."/>
            <person name="Tajeshwar N."/>
            <person name="Catarino B."/>
            <person name="Hetherington A.J."/>
            <person name="Saltykova A."/>
            <person name="Bonnot C."/>
            <person name="Breuninger H."/>
            <person name="Symeonidi A."/>
            <person name="Radhakrishnan G.V."/>
            <person name="Van Nieuwerburgh F."/>
            <person name="Deforce D."/>
            <person name="Chang C."/>
            <person name="Karol K.G."/>
            <person name="Hedrich R."/>
            <person name="Ulvskov P."/>
            <person name="Glockner G."/>
            <person name="Delwiche C.F."/>
            <person name="Petrasek J."/>
            <person name="Van de Peer Y."/>
            <person name="Friml J."/>
            <person name="Beilby M."/>
            <person name="Dolan L."/>
            <person name="Kohara Y."/>
            <person name="Sugano S."/>
            <person name="Fujiyama A."/>
            <person name="Delaux P.-M."/>
            <person name="Quint M."/>
            <person name="TheiBen G."/>
            <person name="Hagemann M."/>
            <person name="Harholt J."/>
            <person name="Dunand C."/>
            <person name="Zachgo S."/>
            <person name="Langdale J."/>
            <person name="Maumus F."/>
            <person name="Straeten D.V.D."/>
            <person name="Gould S.B."/>
            <person name="Rensing S.A."/>
        </authorList>
    </citation>
    <scope>NUCLEOTIDE SEQUENCE [LARGE SCALE GENOMIC DNA]</scope>
    <source>
        <strain evidence="1 2">S276</strain>
    </source>
</reference>
<sequence length="141" mass="15877">MGVCVFCRGIISGEGVMVYEMRHQRDGYHTREFEFANGVTRESIRFYEVDVDGALAMKMDVGLGFFGNNLGHVLIYVTTVGDMIPNQWGGHPVNVLGEIVLLYVSTLADMYADRMDSIPFWRCILDPPLVGRPYLHGEVRS</sequence>
<organism evidence="1 2">
    <name type="scientific">Chara braunii</name>
    <name type="common">Braun's stonewort</name>
    <dbReference type="NCBI Taxonomy" id="69332"/>
    <lineage>
        <taxon>Eukaryota</taxon>
        <taxon>Viridiplantae</taxon>
        <taxon>Streptophyta</taxon>
        <taxon>Charophyceae</taxon>
        <taxon>Charales</taxon>
        <taxon>Characeae</taxon>
        <taxon>Chara</taxon>
    </lineage>
</organism>
<protein>
    <submittedName>
        <fullName evidence="1">Uncharacterized protein</fullName>
    </submittedName>
</protein>
<evidence type="ECO:0000313" key="1">
    <source>
        <dbReference type="EMBL" id="GBG86066.1"/>
    </source>
</evidence>
<keyword evidence="2" id="KW-1185">Reference proteome</keyword>
<comment type="caution">
    <text evidence="1">The sequence shown here is derived from an EMBL/GenBank/DDBJ whole genome shotgun (WGS) entry which is preliminary data.</text>
</comment>
<name>A0A388LUR6_CHABU</name>